<evidence type="ECO:0000313" key="3">
    <source>
        <dbReference type="Proteomes" id="UP001225378"/>
    </source>
</evidence>
<keyword evidence="1" id="KW-0812">Transmembrane</keyword>
<dbReference type="Proteomes" id="UP001225378">
    <property type="component" value="Chromosome"/>
</dbReference>
<accession>A0AAU7NVY3</accession>
<organism evidence="2 3">
    <name type="scientific">Methylomarinum roseum</name>
    <dbReference type="NCBI Taxonomy" id="3067653"/>
    <lineage>
        <taxon>Bacteria</taxon>
        <taxon>Pseudomonadati</taxon>
        <taxon>Pseudomonadota</taxon>
        <taxon>Gammaproteobacteria</taxon>
        <taxon>Methylococcales</taxon>
        <taxon>Methylococcaceae</taxon>
        <taxon>Methylomarinum</taxon>
    </lineage>
</organism>
<dbReference type="InterPro" id="IPR021218">
    <property type="entry name" value="DUF2784"/>
</dbReference>
<dbReference type="RefSeq" id="WP_305909828.1">
    <property type="nucleotide sequence ID" value="NZ_CP157743.1"/>
</dbReference>
<keyword evidence="1" id="KW-0472">Membrane</keyword>
<feature type="transmembrane region" description="Helical" evidence="1">
    <location>
        <begin position="97"/>
        <end position="119"/>
    </location>
</feature>
<dbReference type="AlphaFoldDB" id="A0AAU7NVY3"/>
<reference evidence="2 3" key="1">
    <citation type="journal article" date="2024" name="Microbiology">
        <title>Methylomarinum rosea sp. nov., a novel halophilic methanotrophic bacterium from the hypersaline Lake Elton.</title>
        <authorList>
            <person name="Suleimanov R.Z."/>
            <person name="Oshkin I.Y."/>
            <person name="Danilova O.V."/>
            <person name="Suzina N.E."/>
            <person name="Dedysh S.N."/>
        </authorList>
    </citation>
    <scope>NUCLEOTIDE SEQUENCE [LARGE SCALE GENOMIC DNA]</scope>
    <source>
        <strain evidence="2 3">Ch1-1</strain>
    </source>
</reference>
<proteinExistence type="predicted"/>
<keyword evidence="3" id="KW-1185">Reference proteome</keyword>
<feature type="transmembrane region" description="Helical" evidence="1">
    <location>
        <begin position="6"/>
        <end position="29"/>
    </location>
</feature>
<sequence>MPYRIIADLLVVLHLGFIVFVMLGGLLLLKYRWMALLHVPAVIWGTLLEFRGWYCPLTGWENDFRQSANQAGYSGGFVEHYLIPLIYPAGLTADTQILLGILVVAVNLLIYAYLIFSIIRRARR</sequence>
<name>A0AAU7NVY3_9GAMM</name>
<keyword evidence="1" id="KW-1133">Transmembrane helix</keyword>
<evidence type="ECO:0000313" key="2">
    <source>
        <dbReference type="EMBL" id="XBS21181.1"/>
    </source>
</evidence>
<gene>
    <name evidence="2" type="ORF">Q9L42_003405</name>
</gene>
<dbReference type="EMBL" id="CP157743">
    <property type="protein sequence ID" value="XBS21181.1"/>
    <property type="molecule type" value="Genomic_DNA"/>
</dbReference>
<dbReference type="Pfam" id="PF10861">
    <property type="entry name" value="DUF2784"/>
    <property type="match status" value="1"/>
</dbReference>
<evidence type="ECO:0000256" key="1">
    <source>
        <dbReference type="SAM" id="Phobius"/>
    </source>
</evidence>
<dbReference type="KEGG" id="mech:Q9L42_003405"/>
<protein>
    <submittedName>
        <fullName evidence="2">DUF2784 domain-containing protein</fullName>
    </submittedName>
</protein>